<dbReference type="InterPro" id="IPR013943">
    <property type="entry name" value="Pet127"/>
</dbReference>
<organism evidence="2 3">
    <name type="scientific">Endocarpon pusillum</name>
    <dbReference type="NCBI Taxonomy" id="364733"/>
    <lineage>
        <taxon>Eukaryota</taxon>
        <taxon>Fungi</taxon>
        <taxon>Dikarya</taxon>
        <taxon>Ascomycota</taxon>
        <taxon>Pezizomycotina</taxon>
        <taxon>Eurotiomycetes</taxon>
        <taxon>Chaetothyriomycetidae</taxon>
        <taxon>Verrucariales</taxon>
        <taxon>Verrucariaceae</taxon>
        <taxon>Endocarpon</taxon>
    </lineage>
</organism>
<sequence length="951" mass="107554">MPFQIQWKDVYVCLGCSLKASKRSISSSTKYSNSIPASQQTADTPLFVDQLPRYTPTSYPSAQRDDLSQNGNISQSVASSKEEQGNANQSPKLKGIKTSQHYPRPRLLDGQLESIAALSRLTKKLSEVSKTTVSLQDALKQVRQGENNATEKKSISILSEIYSGRSIRALVRELGVLQKLNRDSLITARIEHLVAELTRAGLLKAPTGSQWHHVERQKHSSTKKVGKDQASRSAAVTTPGKLKGRKVPARDLRRPRNEAKLRRREAAKFEATGSKSRRSTNPDHLSTTRKETHKFTSTIEVDLPTTRKETHKATPTIEVDLPTTPKETHKFTPIIEVDLPTTPKETHKFTSTIEVDAVSISPLPRTGPDVPHLCHDLSRVLFNPGIYQLQDPRSRVYNFDPYLEKIMPVSEFDFKILKEYITSSRDGTLRSLALEHGKKYVGSSSSMTSTLAQLHFLLSQWREINTEVISRGFSETLRSFTMIQRSPSSVFLRYQDGVYAMDADKEYDSGNILMSLGKSMEKLLTQESQDFERYRKTSETKIPEEERCAPEAYQYTHAGDFLMRAQLDACDPRLPGTGTFDLKTRAVASIRHNVKQHEEGFGYQIKTRFGDWESYEREYFDMMRSAFLKYSLQVRLGRMDGIFVAFHNVERIFGFQYVSLPEMDMVLHGQYDTSLGDKEFKLSVELLNRILNFVTERFPKRSLRLQFETRDLAVGGTFMHIFAEPMDEAKIEAIQNSRKEAVDAFEQHLMNPDTSPLIEHVDDVEAVYEQPNIPSEASVVPAQTDESATPVVDPIPTEQLAAVADGAAEEVHALPHSREGGSNEAASDEQPITTAKEPQKAEPVSELLMLKLRIRNRVNEKIVERPTSLASSDVWSLDYSLEEETREAVAQAQYRATKARRKAVLVDREQNSAANFYLRKLREMASQGAEWRKAQDELDAGRKRVVLYEGR</sequence>
<dbReference type="OrthoDB" id="10249045at2759"/>
<dbReference type="Pfam" id="PF08634">
    <property type="entry name" value="Pet127"/>
    <property type="match status" value="1"/>
</dbReference>
<dbReference type="AlphaFoldDB" id="A0A8H7ADC9"/>
<dbReference type="EMBL" id="JAACFV010000075">
    <property type="protein sequence ID" value="KAF7507045.1"/>
    <property type="molecule type" value="Genomic_DNA"/>
</dbReference>
<feature type="compositionally biased region" description="Basic and acidic residues" evidence="1">
    <location>
        <begin position="248"/>
        <end position="268"/>
    </location>
</feature>
<reference evidence="2" key="1">
    <citation type="submission" date="2020-02" db="EMBL/GenBank/DDBJ databases">
        <authorList>
            <person name="Palmer J.M."/>
        </authorList>
    </citation>
    <scope>NUCLEOTIDE SEQUENCE</scope>
    <source>
        <strain evidence="2">EPUS1.4</strain>
        <tissue evidence="2">Thallus</tissue>
    </source>
</reference>
<dbReference type="GO" id="GO:0000964">
    <property type="term" value="P:mitochondrial RNA 5'-end processing"/>
    <property type="evidence" value="ECO:0007669"/>
    <property type="project" value="TreeGrafter"/>
</dbReference>
<dbReference type="PANTHER" id="PTHR31014">
    <property type="entry name" value="MITOCHONDRIAL TRANSLATION SYSTEM COMPONENT PET127-RELATED"/>
    <property type="match status" value="1"/>
</dbReference>
<evidence type="ECO:0000313" key="3">
    <source>
        <dbReference type="Proteomes" id="UP000606974"/>
    </source>
</evidence>
<accession>A0A8H7ADC9</accession>
<evidence type="ECO:0000256" key="1">
    <source>
        <dbReference type="SAM" id="MobiDB-lite"/>
    </source>
</evidence>
<keyword evidence="3" id="KW-1185">Reference proteome</keyword>
<feature type="region of interest" description="Disordered" evidence="1">
    <location>
        <begin position="28"/>
        <end position="101"/>
    </location>
</feature>
<feature type="compositionally biased region" description="Polar residues" evidence="1">
    <location>
        <begin position="68"/>
        <end position="101"/>
    </location>
</feature>
<evidence type="ECO:0000313" key="2">
    <source>
        <dbReference type="EMBL" id="KAF7507045.1"/>
    </source>
</evidence>
<feature type="region of interest" description="Disordered" evidence="1">
    <location>
        <begin position="208"/>
        <end position="296"/>
    </location>
</feature>
<feature type="region of interest" description="Disordered" evidence="1">
    <location>
        <begin position="814"/>
        <end position="841"/>
    </location>
</feature>
<comment type="caution">
    <text evidence="2">The sequence shown here is derived from an EMBL/GenBank/DDBJ whole genome shotgun (WGS) entry which is preliminary data.</text>
</comment>
<dbReference type="Proteomes" id="UP000606974">
    <property type="component" value="Unassembled WGS sequence"/>
</dbReference>
<dbReference type="GO" id="GO:0005740">
    <property type="term" value="C:mitochondrial envelope"/>
    <property type="evidence" value="ECO:0007669"/>
    <property type="project" value="TreeGrafter"/>
</dbReference>
<gene>
    <name evidence="2" type="ORF">GJ744_010973</name>
</gene>
<protein>
    <submittedName>
        <fullName evidence="2">Uncharacterized protein</fullName>
    </submittedName>
</protein>
<name>A0A8H7ADC9_9EURO</name>
<proteinExistence type="predicted"/>
<dbReference type="PANTHER" id="PTHR31014:SF0">
    <property type="entry name" value="MITOCHONDRIAL TRANSLATION SYSTEM COMPONENT PET127-RELATED"/>
    <property type="match status" value="1"/>
</dbReference>